<comment type="caution">
    <text evidence="7">The sequence shown here is derived from an EMBL/GenBank/DDBJ whole genome shotgun (WGS) entry which is preliminary data.</text>
</comment>
<dbReference type="CDD" id="cd08503">
    <property type="entry name" value="PBP2_NikA_DppA_OppA_like_17"/>
    <property type="match status" value="1"/>
</dbReference>
<dbReference type="EMBL" id="QBKP01000005">
    <property type="protein sequence ID" value="PTX50559.1"/>
    <property type="molecule type" value="Genomic_DNA"/>
</dbReference>
<evidence type="ECO:0000313" key="7">
    <source>
        <dbReference type="EMBL" id="PTX50559.1"/>
    </source>
</evidence>
<comment type="similarity">
    <text evidence="2">Belongs to the bacterial solute-binding protein 5 family.</text>
</comment>
<dbReference type="PANTHER" id="PTHR30290">
    <property type="entry name" value="PERIPLASMIC BINDING COMPONENT OF ABC TRANSPORTER"/>
    <property type="match status" value="1"/>
</dbReference>
<organism evidence="7 8">
    <name type="scientific">Gemmobacter caeni</name>
    <dbReference type="NCBI Taxonomy" id="589035"/>
    <lineage>
        <taxon>Bacteria</taxon>
        <taxon>Pseudomonadati</taxon>
        <taxon>Pseudomonadota</taxon>
        <taxon>Alphaproteobacteria</taxon>
        <taxon>Rhodobacterales</taxon>
        <taxon>Paracoccaceae</taxon>
        <taxon>Gemmobacter</taxon>
    </lineage>
</organism>
<dbReference type="Gene3D" id="3.90.76.10">
    <property type="entry name" value="Dipeptide-binding Protein, Domain 1"/>
    <property type="match status" value="1"/>
</dbReference>
<dbReference type="GO" id="GO:0030288">
    <property type="term" value="C:outer membrane-bounded periplasmic space"/>
    <property type="evidence" value="ECO:0007669"/>
    <property type="project" value="UniProtKB-ARBA"/>
</dbReference>
<keyword evidence="4 5" id="KW-0732">Signal</keyword>
<evidence type="ECO:0000313" key="8">
    <source>
        <dbReference type="Proteomes" id="UP000244224"/>
    </source>
</evidence>
<comment type="subcellular location">
    <subcellularLocation>
        <location evidence="1">Periplasm</location>
    </subcellularLocation>
</comment>
<dbReference type="InterPro" id="IPR039424">
    <property type="entry name" value="SBP_5"/>
</dbReference>
<dbReference type="InterPro" id="IPR000914">
    <property type="entry name" value="SBP_5_dom"/>
</dbReference>
<dbReference type="Gene3D" id="3.40.190.10">
    <property type="entry name" value="Periplasmic binding protein-like II"/>
    <property type="match status" value="1"/>
</dbReference>
<dbReference type="GO" id="GO:1904680">
    <property type="term" value="F:peptide transmembrane transporter activity"/>
    <property type="evidence" value="ECO:0007669"/>
    <property type="project" value="TreeGrafter"/>
</dbReference>
<dbReference type="InterPro" id="IPR006311">
    <property type="entry name" value="TAT_signal"/>
</dbReference>
<accession>A0A2T6B3B0</accession>
<evidence type="ECO:0000256" key="5">
    <source>
        <dbReference type="SAM" id="SignalP"/>
    </source>
</evidence>
<dbReference type="OrthoDB" id="9803988at2"/>
<proteinExistence type="inferred from homology"/>
<dbReference type="PIRSF" id="PIRSF002741">
    <property type="entry name" value="MppA"/>
    <property type="match status" value="1"/>
</dbReference>
<reference evidence="7 8" key="1">
    <citation type="submission" date="2018-04" db="EMBL/GenBank/DDBJ databases">
        <title>Genomic Encyclopedia of Archaeal and Bacterial Type Strains, Phase II (KMG-II): from individual species to whole genera.</title>
        <authorList>
            <person name="Goeker M."/>
        </authorList>
    </citation>
    <scope>NUCLEOTIDE SEQUENCE [LARGE SCALE GENOMIC DNA]</scope>
    <source>
        <strain evidence="7 8">DSM 21823</strain>
    </source>
</reference>
<keyword evidence="8" id="KW-1185">Reference proteome</keyword>
<evidence type="ECO:0000256" key="2">
    <source>
        <dbReference type="ARBA" id="ARBA00005695"/>
    </source>
</evidence>
<protein>
    <submittedName>
        <fullName evidence="7">Peptide/nickel transport system substrate-binding protein</fullName>
    </submittedName>
</protein>
<dbReference type="PANTHER" id="PTHR30290:SF10">
    <property type="entry name" value="PERIPLASMIC OLIGOPEPTIDE-BINDING PROTEIN-RELATED"/>
    <property type="match status" value="1"/>
</dbReference>
<evidence type="ECO:0000256" key="3">
    <source>
        <dbReference type="ARBA" id="ARBA00022448"/>
    </source>
</evidence>
<dbReference type="GO" id="GO:0043190">
    <property type="term" value="C:ATP-binding cassette (ABC) transporter complex"/>
    <property type="evidence" value="ECO:0007669"/>
    <property type="project" value="InterPro"/>
</dbReference>
<evidence type="ECO:0000256" key="4">
    <source>
        <dbReference type="ARBA" id="ARBA00022729"/>
    </source>
</evidence>
<dbReference type="PROSITE" id="PS51318">
    <property type="entry name" value="TAT"/>
    <property type="match status" value="1"/>
</dbReference>
<feature type="chain" id="PRO_5015700540" evidence="5">
    <location>
        <begin position="33"/>
        <end position="518"/>
    </location>
</feature>
<keyword evidence="3" id="KW-0813">Transport</keyword>
<dbReference type="Gene3D" id="3.10.105.10">
    <property type="entry name" value="Dipeptide-binding Protein, Domain 3"/>
    <property type="match status" value="1"/>
</dbReference>
<dbReference type="GO" id="GO:0015833">
    <property type="term" value="P:peptide transport"/>
    <property type="evidence" value="ECO:0007669"/>
    <property type="project" value="TreeGrafter"/>
</dbReference>
<dbReference type="Pfam" id="PF00496">
    <property type="entry name" value="SBP_bac_5"/>
    <property type="match status" value="1"/>
</dbReference>
<dbReference type="SUPFAM" id="SSF53850">
    <property type="entry name" value="Periplasmic binding protein-like II"/>
    <property type="match status" value="1"/>
</dbReference>
<dbReference type="RefSeq" id="WP_108128768.1">
    <property type="nucleotide sequence ID" value="NZ_QBKP01000005.1"/>
</dbReference>
<sequence>MALYTTRRSALLGMGAMSVAATLGLNARPAFAQDTPRSGGTFRLGISDFSTADTLDPQVNEYRFMMHLQYQLRNCLVEMGPGGVLVPELATEWGPNADMSAWIFKIRSGVTFSNGKPLTAEDVVWSLNLHRGPDTISGAKALMLAVKDVAVTAPMEVTVTLDGPNAGFPAILSMINMLIVPAEDREFDKGIGTGGYILETYEPGLRSVVRKNPNYWKEGRAHFDAIELHCIADINARTTALQTGQIDAMGFVDTVTAPLLQAMPGINLIQTQGKLHHGFAMNVTDPLFKDRDVRLAMKLAIDREEVLAKIQGGYGSIANDQPLSKAYAYHNSSLPQHSYDPDQARALLEKAGATGLTVPLHVAELPFTGATNMAQLYAEQAARAGITIEVKREPDDGYWSNIWGKRPMFATRWSGRVNEDAMLTLVYSRQSIGSYNESSWDNDTFNKTLVAARSEADETRRKELYWECQSLIWEDAGLVAPIWADFLDATSDKIGHGEIANDWELDGARCGERWWFKA</sequence>
<feature type="signal peptide" evidence="5">
    <location>
        <begin position="1"/>
        <end position="32"/>
    </location>
</feature>
<feature type="domain" description="Solute-binding protein family 5" evidence="6">
    <location>
        <begin position="85"/>
        <end position="421"/>
    </location>
</feature>
<evidence type="ECO:0000256" key="1">
    <source>
        <dbReference type="ARBA" id="ARBA00004418"/>
    </source>
</evidence>
<gene>
    <name evidence="7" type="ORF">C8N34_105204</name>
</gene>
<dbReference type="Proteomes" id="UP000244224">
    <property type="component" value="Unassembled WGS sequence"/>
</dbReference>
<name>A0A2T6B3B0_9RHOB</name>
<evidence type="ECO:0000259" key="6">
    <source>
        <dbReference type="Pfam" id="PF00496"/>
    </source>
</evidence>
<dbReference type="AlphaFoldDB" id="A0A2T6B3B0"/>
<dbReference type="InterPro" id="IPR030678">
    <property type="entry name" value="Peptide/Ni-bd"/>
</dbReference>